<sequence>MPASTGPPAVAAGDALRHDRTGTSSLPFFVTRKVKATLRNRKNLMNKEANAMQHRNFRNPSRSFEPRKKRR</sequence>
<evidence type="ECO:0000313" key="2">
    <source>
        <dbReference type="EMBL" id="PTQ52998.1"/>
    </source>
</evidence>
<protein>
    <submittedName>
        <fullName evidence="2">Uncharacterized protein</fullName>
    </submittedName>
</protein>
<feature type="region of interest" description="Disordered" evidence="1">
    <location>
        <begin position="1"/>
        <end position="24"/>
    </location>
</feature>
<dbReference type="EMBL" id="PEBV01000018">
    <property type="protein sequence ID" value="PTQ52998.1"/>
    <property type="molecule type" value="Genomic_DNA"/>
</dbReference>
<accession>A0A2T5GA20</accession>
<gene>
    <name evidence="2" type="ORF">HSCHL_2186</name>
</gene>
<reference evidence="2 3" key="1">
    <citation type="submission" date="2017-08" db="EMBL/GenBank/DDBJ databases">
        <title>Burning lignite coal seam in the remote Altai Mountains harbors a hydrogen-driven thermophilic microbial community.</title>
        <authorList>
            <person name="Kadnikov V.V."/>
            <person name="Mardanov A.V."/>
            <person name="Ivasenko D."/>
            <person name="Beletsky A.V."/>
            <person name="Karnachuk O.V."/>
            <person name="Ravin N.V."/>
        </authorList>
    </citation>
    <scope>NUCLEOTIDE SEQUENCE [LARGE SCALE GENOMIC DNA]</scope>
    <source>
        <strain evidence="2">AL33</strain>
    </source>
</reference>
<evidence type="ECO:0000256" key="1">
    <source>
        <dbReference type="SAM" id="MobiDB-lite"/>
    </source>
</evidence>
<feature type="region of interest" description="Disordered" evidence="1">
    <location>
        <begin position="44"/>
        <end position="71"/>
    </location>
</feature>
<name>A0A2T5GA20_HYDSH</name>
<dbReference type="Proteomes" id="UP000244180">
    <property type="component" value="Unassembled WGS sequence"/>
</dbReference>
<comment type="caution">
    <text evidence="2">The sequence shown here is derived from an EMBL/GenBank/DDBJ whole genome shotgun (WGS) entry which is preliminary data.</text>
</comment>
<organism evidence="2 3">
    <name type="scientific">Hydrogenibacillus schlegelii</name>
    <name type="common">Bacillus schlegelii</name>
    <dbReference type="NCBI Taxonomy" id="1484"/>
    <lineage>
        <taxon>Bacteria</taxon>
        <taxon>Bacillati</taxon>
        <taxon>Bacillota</taxon>
        <taxon>Bacilli</taxon>
        <taxon>Bacillales</taxon>
        <taxon>Bacillales Family X. Incertae Sedis</taxon>
        <taxon>Hydrogenibacillus</taxon>
    </lineage>
</organism>
<dbReference type="AlphaFoldDB" id="A0A2T5GA20"/>
<proteinExistence type="predicted"/>
<evidence type="ECO:0000313" key="3">
    <source>
        <dbReference type="Proteomes" id="UP000244180"/>
    </source>
</evidence>